<protein>
    <submittedName>
        <fullName evidence="2">ERF superfamily</fullName>
    </submittedName>
</protein>
<proteinExistence type="predicted"/>
<dbReference type="EMBL" id="UGTV01000015">
    <property type="protein sequence ID" value="SUC09928.1"/>
    <property type="molecule type" value="Genomic_DNA"/>
</dbReference>
<reference evidence="2 3" key="1">
    <citation type="submission" date="2018-06" db="EMBL/GenBank/DDBJ databases">
        <authorList>
            <consortium name="Pathogen Informatics"/>
            <person name="Doyle S."/>
        </authorList>
    </citation>
    <scope>NUCLEOTIDE SEQUENCE [LARGE SCALE GENOMIC DNA]</scope>
    <source>
        <strain evidence="2 3">NCTC11621</strain>
    </source>
</reference>
<evidence type="ECO:0000313" key="3">
    <source>
        <dbReference type="Proteomes" id="UP000254704"/>
    </source>
</evidence>
<feature type="compositionally biased region" description="Polar residues" evidence="1">
    <location>
        <begin position="132"/>
        <end position="151"/>
    </location>
</feature>
<organism evidence="2 3">
    <name type="scientific">Pasteurella canis</name>
    <dbReference type="NCBI Taxonomy" id="753"/>
    <lineage>
        <taxon>Bacteria</taxon>
        <taxon>Pseudomonadati</taxon>
        <taxon>Pseudomonadota</taxon>
        <taxon>Gammaproteobacteria</taxon>
        <taxon>Pasteurellales</taxon>
        <taxon>Pasteurellaceae</taxon>
        <taxon>Pasteurella</taxon>
    </lineage>
</organism>
<dbReference type="Proteomes" id="UP000254704">
    <property type="component" value="Unassembled WGS sequence"/>
</dbReference>
<dbReference type="InterPro" id="IPR007499">
    <property type="entry name" value="ERF_bacteria_virus"/>
</dbReference>
<gene>
    <name evidence="2" type="ORF">NCTC11621_00956</name>
</gene>
<name>A0A379EU24_9PAST</name>
<sequence>MNIYQKLAQARVKLQEKGLKKTGKNRSFNYFELKDFLPSVNEIFAQLNMCSVISYTSELATLTIYDGEKDEKIIFTSPMVEKALPSGTDIQNLGAIQTYQRRYLYLTALEIAENDMVDLLDTGGEQPAPPKSASQSNSKPPIQQNTSSGQTKKPFDEMVKERLNQCNSKEELTSLYDPLVKWVGEKHPDKVDEFNIIYNDKVLSFI</sequence>
<dbReference type="AlphaFoldDB" id="A0A379EU24"/>
<dbReference type="RefSeq" id="WP_115322774.1">
    <property type="nucleotide sequence ID" value="NZ_UGTV01000015.1"/>
</dbReference>
<dbReference type="Pfam" id="PF04404">
    <property type="entry name" value="ERF"/>
    <property type="match status" value="1"/>
</dbReference>
<accession>A0A379EU24</accession>
<feature type="region of interest" description="Disordered" evidence="1">
    <location>
        <begin position="120"/>
        <end position="153"/>
    </location>
</feature>
<evidence type="ECO:0000313" key="2">
    <source>
        <dbReference type="EMBL" id="SUC09928.1"/>
    </source>
</evidence>
<evidence type="ECO:0000256" key="1">
    <source>
        <dbReference type="SAM" id="MobiDB-lite"/>
    </source>
</evidence>